<feature type="region of interest" description="Disordered" evidence="8">
    <location>
        <begin position="1424"/>
        <end position="1445"/>
    </location>
</feature>
<organism evidence="10 11">
    <name type="scientific">Quillaja saponaria</name>
    <name type="common">Soap bark tree</name>
    <dbReference type="NCBI Taxonomy" id="32244"/>
    <lineage>
        <taxon>Eukaryota</taxon>
        <taxon>Viridiplantae</taxon>
        <taxon>Streptophyta</taxon>
        <taxon>Embryophyta</taxon>
        <taxon>Tracheophyta</taxon>
        <taxon>Spermatophyta</taxon>
        <taxon>Magnoliopsida</taxon>
        <taxon>eudicotyledons</taxon>
        <taxon>Gunneridae</taxon>
        <taxon>Pentapetalae</taxon>
        <taxon>rosids</taxon>
        <taxon>fabids</taxon>
        <taxon>Fabales</taxon>
        <taxon>Quillajaceae</taxon>
        <taxon>Quillaja</taxon>
    </lineage>
</organism>
<protein>
    <submittedName>
        <fullName evidence="10">Methyl-CpG-binding domain-containing protein 9</fullName>
    </submittedName>
</protein>
<evidence type="ECO:0000256" key="3">
    <source>
        <dbReference type="ARBA" id="ARBA00022771"/>
    </source>
</evidence>
<dbReference type="PROSITE" id="PS50016">
    <property type="entry name" value="ZF_PHD_2"/>
    <property type="match status" value="1"/>
</dbReference>
<feature type="compositionally biased region" description="Basic and acidic residues" evidence="8">
    <location>
        <begin position="1632"/>
        <end position="1655"/>
    </location>
</feature>
<dbReference type="EMBL" id="JARAOO010000004">
    <property type="protein sequence ID" value="KAJ7970868.1"/>
    <property type="molecule type" value="Genomic_DNA"/>
</dbReference>
<comment type="caution">
    <text evidence="10">The sequence shown here is derived from an EMBL/GenBank/DDBJ whole genome shotgun (WGS) entry which is preliminary data.</text>
</comment>
<feature type="compositionally biased region" description="Basic and acidic residues" evidence="8">
    <location>
        <begin position="1430"/>
        <end position="1439"/>
    </location>
</feature>
<dbReference type="Proteomes" id="UP001163823">
    <property type="component" value="Chromosome 4"/>
</dbReference>
<dbReference type="InterPro" id="IPR003889">
    <property type="entry name" value="FYrich_C"/>
</dbReference>
<dbReference type="GO" id="GO:0005634">
    <property type="term" value="C:nucleus"/>
    <property type="evidence" value="ECO:0007669"/>
    <property type="project" value="UniProtKB-SubCell"/>
</dbReference>
<evidence type="ECO:0000256" key="1">
    <source>
        <dbReference type="ARBA" id="ARBA00004123"/>
    </source>
</evidence>
<dbReference type="InterPro" id="IPR019787">
    <property type="entry name" value="Znf_PHD-finger"/>
</dbReference>
<feature type="region of interest" description="Disordered" evidence="8">
    <location>
        <begin position="1625"/>
        <end position="1655"/>
    </location>
</feature>
<name>A0AAD7VBV7_QUISA</name>
<dbReference type="InterPro" id="IPR028942">
    <property type="entry name" value="WHIM1_dom"/>
</dbReference>
<evidence type="ECO:0000256" key="6">
    <source>
        <dbReference type="ARBA" id="ARBA00023242"/>
    </source>
</evidence>
<dbReference type="InterPro" id="IPR011011">
    <property type="entry name" value="Znf_FYVE_PHD"/>
</dbReference>
<evidence type="ECO:0000259" key="9">
    <source>
        <dbReference type="PROSITE" id="PS50016"/>
    </source>
</evidence>
<dbReference type="PANTHER" id="PTHR47162">
    <property type="entry name" value="OS02G0192300 PROTEIN"/>
    <property type="match status" value="1"/>
</dbReference>
<dbReference type="CDD" id="cd15519">
    <property type="entry name" value="PHD1_Lid2p_like"/>
    <property type="match status" value="1"/>
</dbReference>
<dbReference type="InterPro" id="IPR001965">
    <property type="entry name" value="Znf_PHD"/>
</dbReference>
<dbReference type="GO" id="GO:0008270">
    <property type="term" value="F:zinc ion binding"/>
    <property type="evidence" value="ECO:0007669"/>
    <property type="project" value="UniProtKB-KW"/>
</dbReference>
<evidence type="ECO:0000313" key="10">
    <source>
        <dbReference type="EMBL" id="KAJ7970868.1"/>
    </source>
</evidence>
<evidence type="ECO:0000256" key="2">
    <source>
        <dbReference type="ARBA" id="ARBA00022723"/>
    </source>
</evidence>
<dbReference type="Pfam" id="PF00628">
    <property type="entry name" value="PHD"/>
    <property type="match status" value="1"/>
</dbReference>
<keyword evidence="11" id="KW-1185">Reference proteome</keyword>
<accession>A0AAD7VBV7</accession>
<reference evidence="10" key="1">
    <citation type="journal article" date="2023" name="Science">
        <title>Elucidation of the pathway for biosynthesis of saponin adjuvants from the soapbark tree.</title>
        <authorList>
            <person name="Reed J."/>
            <person name="Orme A."/>
            <person name="El-Demerdash A."/>
            <person name="Owen C."/>
            <person name="Martin L.B.B."/>
            <person name="Misra R.C."/>
            <person name="Kikuchi S."/>
            <person name="Rejzek M."/>
            <person name="Martin A.C."/>
            <person name="Harkess A."/>
            <person name="Leebens-Mack J."/>
            <person name="Louveau T."/>
            <person name="Stephenson M.J."/>
            <person name="Osbourn A."/>
        </authorList>
    </citation>
    <scope>NUCLEOTIDE SEQUENCE</scope>
    <source>
        <strain evidence="10">S10</strain>
    </source>
</reference>
<keyword evidence="5" id="KW-0103">Bromodomain</keyword>
<keyword evidence="3 7" id="KW-0863">Zinc-finger</keyword>
<dbReference type="SUPFAM" id="SSF57903">
    <property type="entry name" value="FYVE/PHD zinc finger"/>
    <property type="match status" value="1"/>
</dbReference>
<keyword evidence="2" id="KW-0479">Metal-binding</keyword>
<comment type="subcellular location">
    <subcellularLocation>
        <location evidence="1">Nucleus</location>
    </subcellularLocation>
</comment>
<evidence type="ECO:0000256" key="4">
    <source>
        <dbReference type="ARBA" id="ARBA00022833"/>
    </source>
</evidence>
<dbReference type="GO" id="GO:0000785">
    <property type="term" value="C:chromatin"/>
    <property type="evidence" value="ECO:0007669"/>
    <property type="project" value="UniProtKB-ARBA"/>
</dbReference>
<sequence length="1655" mass="184953">MSQKVINVCNGICKRKGTLKFFCKHVDLETCLLRWQNKASSTSLSKFCGLPGSVSIPSIIQAHSELNFLYDILANWMEQDRFGLDVEFVQEILEQLPGVISCSPYQFLNSRSNYPTSLTVGNGFLVAKLKGGLDYNDEEAPQGLYRWFKKARSVEDCVKVDYCPPPGKPLCSRVPREIVGYVFQAWELLWRFHEILGLKQPPSLDELEEELINPWSDVSNVHESFERESQGSCILSSQGLDGSNRPIFSSSYEPDPSFSGEYLHTFIQMETEAMKEAAQVRLASFTYRRCSGAALTKAHTSLLGVLISELQCKVAVLVDPSFDPGEPRTKRGRKKDLDSSIPAKLSKLNLLPINELTWPELARRYILAVLSMDGNLESPEIIARESGKVFHCLQGDGGLLCSSLTGMAGMEADALLLAEATKKFFGSLTRENDVLTVEYEGSEALGPSEKVLVSDGNIPEWAQILEPVRKLPTNVGTRIRKCVNEALAKDPPEWARKILEHSISKEVYKSNASGPTKKAVLSVLADVCGEGSKQLKSNKGRKKKTSFFIPDIIMKQCCIVLHHAAAKDDAKVFCNLLGRKLINSSDNDDEVLLGSPAMVSHPLDFRTIDLRLAAGIYYGSHESFVEDVRELWNNIRVVYVDQPDLVELAEKLSQNFESLYEKEVVAYVQKFVEYAKLECLSTEMGKELDHFGDHTSEVPKAPWDEGVCKVCGFDKDDDSVLLCDTCDAEYHTYCLNPPLARIPEGNWYCPSCVGKHMVQDVPECQQVTGQSRSKKFQGEFSSVYLDNLMHLSSVMEEKVYWEYSVGERAFLLKFLCDEVLNSALIRQHLEQCTELSAELHQKLRSFCVEWKNLKAKEDILSAKAAKIDTYLLNVSGEIVENDLSTNLMRYPANYLVQPPHTSNDRFTRFGVFGDNQPPKETGKETWVRSVDKSLSLTISETDNQNKNLTDVERQLKNVYDAAVDSKFPVHVLSCINYRISDKSNKPSELLSSNHMPQNEGRGIFTPPTSFQQGHVTPLDMFGVHVSQIGPQVAVNDSEPYYLELSAIKNDISLLQDSMTSVESQLLKLSFWRELLGTDSINRPYWASATSGGCRSIIVGTSASMLHGKKMTDNKDQLDKKSVLPKYGPSGKETFQTLGASKACCPSTSKPENTLGSCLPWASYETDEEIEGLIGWLKDNDPKERELKESIKHWQKQRLSESKQTRSSNVDVHQVPISGDLNSEKTVIPYCFVTKASYLLEKKYGPFFEWDTVDFMKKGGKKSRVTNDDKLYRCECLEPIWPTRQHCLSCHKTFSSYVELEGHDDAKCSSGLPAFEKNKDFNESSKGRGNVKCEAAREECHEVGKARATSNRFSEISSRLIQFQNEGFVCPYNLEDICSKFVTKDSNKELVREIGLIGSDGIPSFSPSLSPYLSDSTLMLISQKNASVSGDEPKASERQVSRGVADKSNTFHEKVSDDSPVNSAANGISKESKTNRPILGRKSSFGSHGSEMGAGRCCVVPLSSLRPLVGKVSHISRQLKIYLLDMDAALPDVSLRLSKAQLERRCAWRAFVKCAGTIYEMVQATIVLEDMIKTVYLKNDWWYWSSLSAAVKTSTLSSLALCIYTLDAAIIYEKNLCCSGLTEYSEPGSVADQKLRATVDTEEKSKASRKRKEPDG</sequence>
<proteinExistence type="predicted"/>
<evidence type="ECO:0000313" key="11">
    <source>
        <dbReference type="Proteomes" id="UP001163823"/>
    </source>
</evidence>
<keyword evidence="6" id="KW-0539">Nucleus</keyword>
<dbReference type="InterPro" id="IPR036427">
    <property type="entry name" value="Bromodomain-like_sf"/>
</dbReference>
<dbReference type="Pfam" id="PF15612">
    <property type="entry name" value="WHIM1"/>
    <property type="match status" value="1"/>
</dbReference>
<dbReference type="KEGG" id="qsa:O6P43_008988"/>
<evidence type="ECO:0000256" key="8">
    <source>
        <dbReference type="SAM" id="MobiDB-lite"/>
    </source>
</evidence>
<keyword evidence="4" id="KW-0862">Zinc</keyword>
<dbReference type="InterPro" id="IPR019786">
    <property type="entry name" value="Zinc_finger_PHD-type_CS"/>
</dbReference>
<dbReference type="PANTHER" id="PTHR47162:SF8">
    <property type="entry name" value="METHYL-CPG-BINDING DOMAIN-CONTAINING PROTEIN 9"/>
    <property type="match status" value="1"/>
</dbReference>
<feature type="domain" description="PHD-type" evidence="9">
    <location>
        <begin position="705"/>
        <end position="755"/>
    </location>
</feature>
<dbReference type="Gene3D" id="3.30.40.10">
    <property type="entry name" value="Zinc/RING finger domain, C3HC4 (zinc finger)"/>
    <property type="match status" value="1"/>
</dbReference>
<evidence type="ECO:0000256" key="7">
    <source>
        <dbReference type="PROSITE-ProRule" id="PRU00146"/>
    </source>
</evidence>
<dbReference type="PROSITE" id="PS01359">
    <property type="entry name" value="ZF_PHD_1"/>
    <property type="match status" value="1"/>
</dbReference>
<evidence type="ECO:0000256" key="5">
    <source>
        <dbReference type="ARBA" id="ARBA00023117"/>
    </source>
</evidence>
<dbReference type="InterPro" id="IPR013083">
    <property type="entry name" value="Znf_RING/FYVE/PHD"/>
</dbReference>
<gene>
    <name evidence="10" type="ORF">O6P43_008988</name>
</gene>
<dbReference type="PROSITE" id="PS51543">
    <property type="entry name" value="FYRC"/>
    <property type="match status" value="1"/>
</dbReference>
<dbReference type="Gene3D" id="1.20.920.10">
    <property type="entry name" value="Bromodomain-like"/>
    <property type="match status" value="1"/>
</dbReference>
<dbReference type="SMART" id="SM00249">
    <property type="entry name" value="PHD"/>
    <property type="match status" value="1"/>
</dbReference>
<dbReference type="SUPFAM" id="SSF47370">
    <property type="entry name" value="Bromodomain"/>
    <property type="match status" value="1"/>
</dbReference>